<dbReference type="Gene3D" id="1.50.10.10">
    <property type="match status" value="2"/>
</dbReference>
<dbReference type="PANTHER" id="PTHR42899">
    <property type="entry name" value="SPERMATOGENESIS-ASSOCIATED PROTEIN 20"/>
    <property type="match status" value="1"/>
</dbReference>
<comment type="caution">
    <text evidence="3">The sequence shown here is derived from an EMBL/GenBank/DDBJ whole genome shotgun (WGS) entry which is preliminary data.</text>
</comment>
<feature type="domain" description="Spermatogenesis-associated protein 20-like TRX" evidence="2">
    <location>
        <begin position="150"/>
        <end position="305"/>
    </location>
</feature>
<dbReference type="AlphaFoldDB" id="A0AAJ0UF74"/>
<evidence type="ECO:0000256" key="1">
    <source>
        <dbReference type="SAM" id="MobiDB-lite"/>
    </source>
</evidence>
<name>A0AAJ0UF74_HALSE</name>
<dbReference type="PANTHER" id="PTHR42899:SF1">
    <property type="entry name" value="SPERMATOGENESIS-ASSOCIATED PROTEIN 20"/>
    <property type="match status" value="1"/>
</dbReference>
<dbReference type="InterPro" id="IPR004879">
    <property type="entry name" value="Ssp411-like_TRX"/>
</dbReference>
<dbReference type="InterPro" id="IPR024705">
    <property type="entry name" value="Ssp411"/>
</dbReference>
<dbReference type="GO" id="GO:0005975">
    <property type="term" value="P:carbohydrate metabolic process"/>
    <property type="evidence" value="ECO:0007669"/>
    <property type="project" value="InterPro"/>
</dbReference>
<feature type="region of interest" description="Disordered" evidence="1">
    <location>
        <begin position="46"/>
        <end position="66"/>
    </location>
</feature>
<reference evidence="3" key="2">
    <citation type="journal article" date="2020" name="Microorganisms">
        <title>Osmotic Adaptation and Compatible Solute Biosynthesis of Phototrophic Bacteria as Revealed from Genome Analyses.</title>
        <authorList>
            <person name="Imhoff J.F."/>
            <person name="Rahn T."/>
            <person name="Kunzel S."/>
            <person name="Keller A."/>
            <person name="Neulinger S.C."/>
        </authorList>
    </citation>
    <scope>NUCLEOTIDE SEQUENCE</scope>
    <source>
        <strain evidence="3">DSM 4395</strain>
    </source>
</reference>
<sequence length="818" mass="90363">MILRLLSPHSQPLCRDRRHGGRRTPPILAYVANELGRFRPLPVAQVGRPSAPQHHRFDPLKPRQTRADDVMTSQRGRWATFSLLGLALWLLAAGTPTWTTEAMEASSVTDAAFAHPRELQQRLDAALAAKGADYKPRTEHLRSDGRPQFTNRLILEDSPYLLQHAHNPVDWYPWGPEAFEQARRENKLVFLSIGYSTCHWCHVMERESFEDLTIARLLNAHFIAIKVDREVHPDVDQTYMTAVELLAGRGGWPMSSILTPDGDTIDGGTYFPPTEFTQLLERARDLWQRRPEALRARAEQVARTVSRALDTQGQAAALDDAIIDQAVAELLARHDELQGGFGFAPKFPQEPKLGLLLDQALRTGDEASLGATILTLQSMARGGIHDQVGGGFHRYAIDNDWLVPHFEKMLYNQAQLAQVYLSGWRLTADPQLAQVARRTLDFVLRDLTSPEGGFYSATDADSDGSEGRFFLWTPSEIRAALPAEDADLAIRFHGVTETGNFEGANILHVPVALDAFAAAEDVSPDQLRQRLARIHETLYQVREGRPHPHRDDKILTGWNGMMIGALANAGDALDEPRYLAAAERAAELLWTKARVAPGELKRVYLDGRATQPGLLEDYAFLGGAMIALYDASADPRWLSRARELADALWSRFADPDGGGLFMGEASTETPLMARPKDLSDGPMPSGTSAALHLLAALDQRTDDLSDGNRARELLGAVSGRVKQSPSAVPSLLVALNRLRHGDTGPTQYAARGAIRLQGQVTRDGDSATLRLAIDMAPGWHINAHEPLQQALIATRLDLPESVQYWRIEDAGLSGSRYP</sequence>
<dbReference type="Pfam" id="PF03190">
    <property type="entry name" value="Thioredox_DsbH"/>
    <property type="match status" value="1"/>
</dbReference>
<dbReference type="CDD" id="cd02955">
    <property type="entry name" value="SSP411"/>
    <property type="match status" value="1"/>
</dbReference>
<dbReference type="InterPro" id="IPR036249">
    <property type="entry name" value="Thioredoxin-like_sf"/>
</dbReference>
<proteinExistence type="predicted"/>
<accession>A0AAJ0UF74</accession>
<gene>
    <name evidence="3" type="ORF">CCR82_02830</name>
</gene>
<dbReference type="Gene3D" id="3.40.30.10">
    <property type="entry name" value="Glutaredoxin"/>
    <property type="match status" value="1"/>
</dbReference>
<dbReference type="EMBL" id="NHSF01000016">
    <property type="protein sequence ID" value="MBK5929497.1"/>
    <property type="molecule type" value="Genomic_DNA"/>
</dbReference>
<evidence type="ECO:0000259" key="2">
    <source>
        <dbReference type="Pfam" id="PF03190"/>
    </source>
</evidence>
<dbReference type="Proteomes" id="UP001296967">
    <property type="component" value="Unassembled WGS sequence"/>
</dbReference>
<organism evidence="3 4">
    <name type="scientific">Halochromatium salexigens</name>
    <name type="common">Chromatium salexigens</name>
    <dbReference type="NCBI Taxonomy" id="49447"/>
    <lineage>
        <taxon>Bacteria</taxon>
        <taxon>Pseudomonadati</taxon>
        <taxon>Pseudomonadota</taxon>
        <taxon>Gammaproteobacteria</taxon>
        <taxon>Chromatiales</taxon>
        <taxon>Chromatiaceae</taxon>
        <taxon>Halochromatium</taxon>
    </lineage>
</organism>
<keyword evidence="4" id="KW-1185">Reference proteome</keyword>
<evidence type="ECO:0000313" key="4">
    <source>
        <dbReference type="Proteomes" id="UP001296967"/>
    </source>
</evidence>
<dbReference type="SUPFAM" id="SSF48208">
    <property type="entry name" value="Six-hairpin glycosidases"/>
    <property type="match status" value="1"/>
</dbReference>
<feature type="compositionally biased region" description="Basic and acidic residues" evidence="1">
    <location>
        <begin position="55"/>
        <end position="66"/>
    </location>
</feature>
<dbReference type="InterPro" id="IPR012341">
    <property type="entry name" value="6hp_glycosidase-like_sf"/>
</dbReference>
<reference evidence="3" key="1">
    <citation type="submission" date="2017-05" db="EMBL/GenBank/DDBJ databases">
        <authorList>
            <person name="Imhoff J.F."/>
            <person name="Rahn T."/>
            <person name="Kuenzel S."/>
            <person name="Neulinger S.C."/>
        </authorList>
    </citation>
    <scope>NUCLEOTIDE SEQUENCE</scope>
    <source>
        <strain evidence="3">DSM 4395</strain>
    </source>
</reference>
<protein>
    <recommendedName>
        <fullName evidence="2">Spermatogenesis-associated protein 20-like TRX domain-containing protein</fullName>
    </recommendedName>
</protein>
<dbReference type="InterPro" id="IPR008928">
    <property type="entry name" value="6-hairpin_glycosidase_sf"/>
</dbReference>
<evidence type="ECO:0000313" key="3">
    <source>
        <dbReference type="EMBL" id="MBK5929497.1"/>
    </source>
</evidence>
<dbReference type="SUPFAM" id="SSF52833">
    <property type="entry name" value="Thioredoxin-like"/>
    <property type="match status" value="1"/>
</dbReference>
<feature type="region of interest" description="Disordered" evidence="1">
    <location>
        <begin position="1"/>
        <end position="20"/>
    </location>
</feature>